<dbReference type="RefSeq" id="WP_015652235.1">
    <property type="nucleotide sequence ID" value="NC_020506.1"/>
</dbReference>
<feature type="domain" description="Pyrroline-5-carboxylate reductase catalytic N-terminal" evidence="2">
    <location>
        <begin position="7"/>
        <end position="96"/>
    </location>
</feature>
<proteinExistence type="predicted"/>
<dbReference type="PANTHER" id="PTHR14239">
    <property type="entry name" value="DUDULIN-RELATED"/>
    <property type="match status" value="1"/>
</dbReference>
<organism evidence="3 4">
    <name type="scientific">Corynebacterium callunae DSM 20147</name>
    <dbReference type="NCBI Taxonomy" id="1121353"/>
    <lineage>
        <taxon>Bacteria</taxon>
        <taxon>Bacillati</taxon>
        <taxon>Actinomycetota</taxon>
        <taxon>Actinomycetes</taxon>
        <taxon>Mycobacteriales</taxon>
        <taxon>Corynebacteriaceae</taxon>
        <taxon>Corynebacterium</taxon>
    </lineage>
</organism>
<dbReference type="KEGG" id="ccn:H924_11915"/>
<protein>
    <recommendedName>
        <fullName evidence="2">Pyrroline-5-carboxylate reductase catalytic N-terminal domain-containing protein</fullName>
    </recommendedName>
</protein>
<sequence length="209" mass="21720">MSNALPTIAILGAGKVGSSIARAAVAAGYQVHIAGSGAVEKIALTAEILMPGAQPSTAKDAVDGADIVILAVPLHKYRSIDPTGTEGKIVIDTMNHWVPVNGEMDELTADPRSSTEIIADYFPGARMVKSLNHIGYHELEEDANTGRAIAYATDDEAAGEIVAQLIEHFGFDPINIGALANGRILEPGQPAFGAHLSKDSDLGLAALKS</sequence>
<evidence type="ECO:0000259" key="2">
    <source>
        <dbReference type="Pfam" id="PF03807"/>
    </source>
</evidence>
<evidence type="ECO:0000313" key="4">
    <source>
        <dbReference type="Proteomes" id="UP000011760"/>
    </source>
</evidence>
<reference evidence="3 4" key="1">
    <citation type="submission" date="2013-02" db="EMBL/GenBank/DDBJ databases">
        <title>The complete genome sequence of Corynebacterium callunae DSM 20147.</title>
        <authorList>
            <person name="Ruckert C."/>
            <person name="Albersmeier A."/>
            <person name="Kalinowski J."/>
        </authorList>
    </citation>
    <scope>NUCLEOTIDE SEQUENCE [LARGE SCALE GENOMIC DNA]</scope>
    <source>
        <strain evidence="3 4">DSM 20147</strain>
    </source>
</reference>
<gene>
    <name evidence="3" type="ORF">H924_11915</name>
</gene>
<dbReference type="EMBL" id="CP004354">
    <property type="protein sequence ID" value="AGG67809.1"/>
    <property type="molecule type" value="Genomic_DNA"/>
</dbReference>
<dbReference type="SUPFAM" id="SSF51735">
    <property type="entry name" value="NAD(P)-binding Rossmann-fold domains"/>
    <property type="match status" value="1"/>
</dbReference>
<evidence type="ECO:0000313" key="3">
    <source>
        <dbReference type="EMBL" id="AGG67809.1"/>
    </source>
</evidence>
<dbReference type="HOGENOM" id="CLU_076368_0_0_11"/>
<accession>M1UNI6</accession>
<dbReference type="Gene3D" id="3.40.50.720">
    <property type="entry name" value="NAD(P)-binding Rossmann-like Domain"/>
    <property type="match status" value="1"/>
</dbReference>
<dbReference type="Proteomes" id="UP000011760">
    <property type="component" value="Chromosome"/>
</dbReference>
<dbReference type="STRING" id="1121353.H924_11915"/>
<dbReference type="InterPro" id="IPR051267">
    <property type="entry name" value="STEAP_metalloreductase"/>
</dbReference>
<dbReference type="eggNOG" id="COG2085">
    <property type="taxonomic scope" value="Bacteria"/>
</dbReference>
<keyword evidence="4" id="KW-1185">Reference proteome</keyword>
<dbReference type="AlphaFoldDB" id="M1UNI6"/>
<dbReference type="InterPro" id="IPR036291">
    <property type="entry name" value="NAD(P)-bd_dom_sf"/>
</dbReference>
<dbReference type="GO" id="GO:0016491">
    <property type="term" value="F:oxidoreductase activity"/>
    <property type="evidence" value="ECO:0007669"/>
    <property type="project" value="UniProtKB-KW"/>
</dbReference>
<dbReference type="PATRIC" id="fig|1121353.3.peg.2436"/>
<name>M1UNI6_9CORY</name>
<evidence type="ECO:0000256" key="1">
    <source>
        <dbReference type="ARBA" id="ARBA00023002"/>
    </source>
</evidence>
<dbReference type="InterPro" id="IPR028939">
    <property type="entry name" value="P5C_Rdtase_cat_N"/>
</dbReference>
<keyword evidence="1" id="KW-0560">Oxidoreductase</keyword>
<dbReference type="Pfam" id="PF03807">
    <property type="entry name" value="F420_oxidored"/>
    <property type="match status" value="1"/>
</dbReference>
<dbReference type="OrthoDB" id="1523398at2"/>